<dbReference type="EMBL" id="JAESJJ010000036">
    <property type="protein sequence ID" value="MBL3610885.1"/>
    <property type="molecule type" value="Genomic_DNA"/>
</dbReference>
<comment type="caution">
    <text evidence="2">The sequence shown here is derived from an EMBL/GenBank/DDBJ whole genome shotgun (WGS) entry which is preliminary data.</text>
</comment>
<protein>
    <submittedName>
        <fullName evidence="2">DUF1194 domain-containing protein</fullName>
    </submittedName>
</protein>
<evidence type="ECO:0000313" key="2">
    <source>
        <dbReference type="EMBL" id="MBL3610885.1"/>
    </source>
</evidence>
<feature type="compositionally biased region" description="Polar residues" evidence="1">
    <location>
        <begin position="83"/>
        <end position="97"/>
    </location>
</feature>
<evidence type="ECO:0000313" key="3">
    <source>
        <dbReference type="Proteomes" id="UP000604473"/>
    </source>
</evidence>
<organism evidence="2 3">
    <name type="scientific">Rhodovulum sulfidophilum</name>
    <name type="common">Rhodobacter sulfidophilus</name>
    <dbReference type="NCBI Taxonomy" id="35806"/>
    <lineage>
        <taxon>Bacteria</taxon>
        <taxon>Pseudomonadati</taxon>
        <taxon>Pseudomonadota</taxon>
        <taxon>Alphaproteobacteria</taxon>
        <taxon>Rhodobacterales</taxon>
        <taxon>Paracoccaceae</taxon>
        <taxon>Rhodovulum</taxon>
    </lineage>
</organism>
<dbReference type="Proteomes" id="UP000604473">
    <property type="component" value="Unassembled WGS sequence"/>
</dbReference>
<reference evidence="2 3" key="1">
    <citation type="submission" date="2021-01" db="EMBL/GenBank/DDBJ databases">
        <title>Draft genomes of Rhodovulum sulfidophilum.</title>
        <authorList>
            <person name="Guzman M.S."/>
        </authorList>
    </citation>
    <scope>NUCLEOTIDE SEQUENCE [LARGE SCALE GENOMIC DNA]</scope>
    <source>
        <strain evidence="2 3">AB35</strain>
    </source>
</reference>
<name>A0ABS1RXR6_RHOSU</name>
<evidence type="ECO:0000256" key="1">
    <source>
        <dbReference type="SAM" id="MobiDB-lite"/>
    </source>
</evidence>
<gene>
    <name evidence="2" type="ORF">JMM60_19180</name>
</gene>
<accession>A0ABS1RXR6</accession>
<feature type="region of interest" description="Disordered" evidence="1">
    <location>
        <begin position="65"/>
        <end position="97"/>
    </location>
</feature>
<keyword evidence="3" id="KW-1185">Reference proteome</keyword>
<sequence>MLGANKFDDNARCKAFFCSLPGELVDHFCAEMARDPGAFVETASGFSDVAETMERKLPRKLQTMAVGQVSPRPGSPPRATDLSRCSGSDPTSSAPSA</sequence>
<proteinExistence type="predicted"/>